<dbReference type="CDD" id="cd04301">
    <property type="entry name" value="NAT_SF"/>
    <property type="match status" value="1"/>
</dbReference>
<proteinExistence type="predicted"/>
<dbReference type="GO" id="GO:0016747">
    <property type="term" value="F:acyltransferase activity, transferring groups other than amino-acyl groups"/>
    <property type="evidence" value="ECO:0007669"/>
    <property type="project" value="InterPro"/>
</dbReference>
<dbReference type="InterPro" id="IPR000182">
    <property type="entry name" value="GNAT_dom"/>
</dbReference>
<dbReference type="EMBL" id="JALJOV010000374">
    <property type="protein sequence ID" value="KAK9864261.1"/>
    <property type="molecule type" value="Genomic_DNA"/>
</dbReference>
<comment type="caution">
    <text evidence="2">The sequence shown here is derived from an EMBL/GenBank/DDBJ whole genome shotgun (WGS) entry which is preliminary data.</text>
</comment>
<dbReference type="InterPro" id="IPR016181">
    <property type="entry name" value="Acyl_CoA_acyltransferase"/>
</dbReference>
<dbReference type="Gene3D" id="3.40.630.30">
    <property type="match status" value="1"/>
</dbReference>
<organism evidence="2 3">
    <name type="scientific">Apatococcus fuscideae</name>
    <dbReference type="NCBI Taxonomy" id="2026836"/>
    <lineage>
        <taxon>Eukaryota</taxon>
        <taxon>Viridiplantae</taxon>
        <taxon>Chlorophyta</taxon>
        <taxon>core chlorophytes</taxon>
        <taxon>Trebouxiophyceae</taxon>
        <taxon>Chlorellales</taxon>
        <taxon>Chlorellaceae</taxon>
        <taxon>Apatococcus</taxon>
    </lineage>
</organism>
<evidence type="ECO:0000313" key="3">
    <source>
        <dbReference type="Proteomes" id="UP001485043"/>
    </source>
</evidence>
<accession>A0AAW1T5H9</accession>
<dbReference type="Pfam" id="PF13508">
    <property type="entry name" value="Acetyltransf_7"/>
    <property type="match status" value="1"/>
</dbReference>
<gene>
    <name evidence="2" type="ORF">WJX84_004240</name>
</gene>
<evidence type="ECO:0000259" key="1">
    <source>
        <dbReference type="PROSITE" id="PS51186"/>
    </source>
</evidence>
<reference evidence="2 3" key="1">
    <citation type="journal article" date="2024" name="Nat. Commun.">
        <title>Phylogenomics reveals the evolutionary origins of lichenization in chlorophyte algae.</title>
        <authorList>
            <person name="Puginier C."/>
            <person name="Libourel C."/>
            <person name="Otte J."/>
            <person name="Skaloud P."/>
            <person name="Haon M."/>
            <person name="Grisel S."/>
            <person name="Petersen M."/>
            <person name="Berrin J.G."/>
            <person name="Delaux P.M."/>
            <person name="Dal Grande F."/>
            <person name="Keller J."/>
        </authorList>
    </citation>
    <scope>NUCLEOTIDE SEQUENCE [LARGE SCALE GENOMIC DNA]</scope>
    <source>
        <strain evidence="2 3">SAG 2523</strain>
    </source>
</reference>
<dbReference type="Proteomes" id="UP001485043">
    <property type="component" value="Unassembled WGS sequence"/>
</dbReference>
<dbReference type="SUPFAM" id="SSF55729">
    <property type="entry name" value="Acyl-CoA N-acyltransferases (Nat)"/>
    <property type="match status" value="1"/>
</dbReference>
<feature type="domain" description="N-acetyltransferase" evidence="1">
    <location>
        <begin position="43"/>
        <end position="170"/>
    </location>
</feature>
<name>A0AAW1T5H9_9CHLO</name>
<dbReference type="PROSITE" id="PS51186">
    <property type="entry name" value="GNAT"/>
    <property type="match status" value="1"/>
</dbReference>
<keyword evidence="3" id="KW-1185">Reference proteome</keyword>
<evidence type="ECO:0000313" key="2">
    <source>
        <dbReference type="EMBL" id="KAK9864261.1"/>
    </source>
</evidence>
<sequence length="195" mass="22190">MLLAWSGRRAISWPNLHIKERQTRSGRRCVRGEKRWFCVANASQFRPARKEDLRKIQQLVLQEYMNPLGLDEKRFLVATNLQGQLTAFGQLEPKPDPDRLQFHELRTLIVSKDARGQGLGTKLMKALVDQAGSVPVYLTTLRNTIPFYAQAGFHEVPLSQAPRSMWFEAAAGTLVARLAVNDQLVVLCNQDVHRK</sequence>
<dbReference type="AlphaFoldDB" id="A0AAW1T5H9"/>
<protein>
    <recommendedName>
        <fullName evidence="1">N-acetyltransferase domain-containing protein</fullName>
    </recommendedName>
</protein>